<gene>
    <name evidence="3" type="ORF">MNB_SV-6-1827</name>
</gene>
<dbReference type="Gene3D" id="2.40.160.20">
    <property type="match status" value="1"/>
</dbReference>
<sequence>MKNIVLSATAIFALSSFAIAGGGITPIEEPAVEVPAAVAPITDEGFYLGLGYGYLNATIDYDIANLTVNALDDSFGEIMLQAGYKFNQYVAVEGRYWFAVSNGSFLNPGGRSGVAGEVGDDLDIDGWGIYVKPMYPVTEAFDVYALLGFGGISYTLDNGNWFDYTDDSQTGFSWGLGVSFDFTENVSAFVDYVTLYDDTNSYVDPDLGNIDEDTKIDTINVGITYKF</sequence>
<dbReference type="SUPFAM" id="SSF56925">
    <property type="entry name" value="OMPA-like"/>
    <property type="match status" value="1"/>
</dbReference>
<organism evidence="3">
    <name type="scientific">hydrothermal vent metagenome</name>
    <dbReference type="NCBI Taxonomy" id="652676"/>
    <lineage>
        <taxon>unclassified sequences</taxon>
        <taxon>metagenomes</taxon>
        <taxon>ecological metagenomes</taxon>
    </lineage>
</organism>
<proteinExistence type="predicted"/>
<name>A0A1W1BB37_9ZZZZ</name>
<protein>
    <submittedName>
        <fullName evidence="3">Putative outer membrane protein A</fullName>
    </submittedName>
</protein>
<keyword evidence="1" id="KW-0732">Signal</keyword>
<feature type="domain" description="Outer membrane protein beta-barrel" evidence="2">
    <location>
        <begin position="41"/>
        <end position="227"/>
    </location>
</feature>
<dbReference type="InterPro" id="IPR027385">
    <property type="entry name" value="Beta-barrel_OMP"/>
</dbReference>
<reference evidence="3" key="1">
    <citation type="submission" date="2016-10" db="EMBL/GenBank/DDBJ databases">
        <authorList>
            <person name="de Groot N.N."/>
        </authorList>
    </citation>
    <scope>NUCLEOTIDE SEQUENCE</scope>
</reference>
<dbReference type="Pfam" id="PF13505">
    <property type="entry name" value="OMP_b-brl"/>
    <property type="match status" value="1"/>
</dbReference>
<evidence type="ECO:0000259" key="2">
    <source>
        <dbReference type="Pfam" id="PF13505"/>
    </source>
</evidence>
<evidence type="ECO:0000313" key="3">
    <source>
        <dbReference type="EMBL" id="SFV50685.1"/>
    </source>
</evidence>
<evidence type="ECO:0000256" key="1">
    <source>
        <dbReference type="ARBA" id="ARBA00022729"/>
    </source>
</evidence>
<accession>A0A1W1BB37</accession>
<dbReference type="EMBL" id="FPHC01000013">
    <property type="protein sequence ID" value="SFV50685.1"/>
    <property type="molecule type" value="Genomic_DNA"/>
</dbReference>
<dbReference type="InterPro" id="IPR011250">
    <property type="entry name" value="OMP/PagP_B-barrel"/>
</dbReference>
<dbReference type="AlphaFoldDB" id="A0A1W1BB37"/>